<dbReference type="CDD" id="cd06849">
    <property type="entry name" value="lipoyl_domain"/>
    <property type="match status" value="1"/>
</dbReference>
<dbReference type="InterPro" id="IPR003016">
    <property type="entry name" value="2-oxoA_DH_lipoyl-BS"/>
</dbReference>
<evidence type="ECO:0000256" key="2">
    <source>
        <dbReference type="ARBA" id="ARBA00007317"/>
    </source>
</evidence>
<evidence type="ECO:0000256" key="3">
    <source>
        <dbReference type="ARBA" id="ARBA00022679"/>
    </source>
</evidence>
<dbReference type="Pfam" id="PF00198">
    <property type="entry name" value="2-oxoacid_dh"/>
    <property type="match status" value="1"/>
</dbReference>
<dbReference type="InterPro" id="IPR036625">
    <property type="entry name" value="E3-bd_dom_sf"/>
</dbReference>
<reference evidence="10" key="1">
    <citation type="submission" date="2016-10" db="EMBL/GenBank/DDBJ databases">
        <authorList>
            <person name="Varghese N."/>
            <person name="Submissions S."/>
        </authorList>
    </citation>
    <scope>NUCLEOTIDE SEQUENCE [LARGE SCALE GENOMIC DNA]</scope>
    <source>
        <strain evidence="10">DSM 23256</strain>
    </source>
</reference>
<dbReference type="InterPro" id="IPR000089">
    <property type="entry name" value="Biotin_lipoyl"/>
</dbReference>
<evidence type="ECO:0000256" key="5">
    <source>
        <dbReference type="ARBA" id="ARBA00023315"/>
    </source>
</evidence>
<proteinExistence type="inferred from homology"/>
<evidence type="ECO:0000256" key="6">
    <source>
        <dbReference type="RuleBase" id="RU003423"/>
    </source>
</evidence>
<dbReference type="AlphaFoldDB" id="A0A1G7L8J0"/>
<dbReference type="GO" id="GO:0005737">
    <property type="term" value="C:cytoplasm"/>
    <property type="evidence" value="ECO:0007669"/>
    <property type="project" value="TreeGrafter"/>
</dbReference>
<dbReference type="Proteomes" id="UP000243333">
    <property type="component" value="Unassembled WGS sequence"/>
</dbReference>
<dbReference type="PROSITE" id="PS50968">
    <property type="entry name" value="BIOTINYL_LIPOYL"/>
    <property type="match status" value="1"/>
</dbReference>
<gene>
    <name evidence="9" type="ORF">SAMN05660235_01647</name>
</gene>
<accession>A0A1G7L8J0</accession>
<dbReference type="InterPro" id="IPR023213">
    <property type="entry name" value="CAT-like_dom_sf"/>
</dbReference>
<dbReference type="PANTHER" id="PTHR43178:SF5">
    <property type="entry name" value="LIPOAMIDE ACYLTRANSFERASE COMPONENT OF BRANCHED-CHAIN ALPHA-KETO ACID DEHYDROGENASE COMPLEX, MITOCHONDRIAL"/>
    <property type="match status" value="1"/>
</dbReference>
<dbReference type="PROSITE" id="PS51826">
    <property type="entry name" value="PSBD"/>
    <property type="match status" value="2"/>
</dbReference>
<keyword evidence="10" id="KW-1185">Reference proteome</keyword>
<dbReference type="Gene3D" id="2.40.50.100">
    <property type="match status" value="1"/>
</dbReference>
<evidence type="ECO:0000313" key="10">
    <source>
        <dbReference type="Proteomes" id="UP000243333"/>
    </source>
</evidence>
<dbReference type="Gene3D" id="4.10.320.10">
    <property type="entry name" value="E3-binding domain"/>
    <property type="match status" value="2"/>
</dbReference>
<dbReference type="GO" id="GO:0031405">
    <property type="term" value="F:lipoic acid binding"/>
    <property type="evidence" value="ECO:0007669"/>
    <property type="project" value="TreeGrafter"/>
</dbReference>
<dbReference type="SUPFAM" id="SSF51230">
    <property type="entry name" value="Single hybrid motif"/>
    <property type="match status" value="1"/>
</dbReference>
<evidence type="ECO:0000259" key="7">
    <source>
        <dbReference type="PROSITE" id="PS50968"/>
    </source>
</evidence>
<keyword evidence="3 6" id="KW-0808">Transferase</keyword>
<dbReference type="Gene3D" id="3.30.559.10">
    <property type="entry name" value="Chloramphenicol acetyltransferase-like domain"/>
    <property type="match status" value="1"/>
</dbReference>
<name>A0A1G7L8J0_9FIRM</name>
<dbReference type="EMBL" id="FNBU01000011">
    <property type="protein sequence ID" value="SDF45339.1"/>
    <property type="molecule type" value="Genomic_DNA"/>
</dbReference>
<sequence length="431" mass="44889">MATQFTMPQLGLTMTEGTVTKWYKRVGETVRAGEVLAEISTDKITNQMEAPVDGVLLSIVVPEGQTVPVRTLLAVIGAPGEQVAEEPPAGGSAAKAAAASEPVPGASPAARMTGTWVKASPLARKIARQNGIDLALVTGTGPGGRVVARDVVNFLAQRRLPVKATPLAVKVAAEHGIDLAAMAKPSRLTKADVLAALPVTEPRPPAAPAGQPLAGMRKIIAERMSLSWQTAPHVHLTVEVDMTAVLALKAQLAKVTGEKFSVTEFVIKAAAQGLAEFPAVNARLEGGCVVMPADVNIGVAVALDNGLIVPVIRQADKQSLRALRAAVAALSDKARRGALTGDEIGGGTFTVTNLGMYGVDHFTPIINPPESAILGVCRVADRPVAADGQVVVRPMANLCLGFDHRLIDGAVAAKFMARLRQLLEQPLLLLV</sequence>
<evidence type="ECO:0000256" key="4">
    <source>
        <dbReference type="ARBA" id="ARBA00022823"/>
    </source>
</evidence>
<dbReference type="EC" id="2.3.1.-" evidence="6"/>
<organism evidence="9 10">
    <name type="scientific">Sporolituus thermophilus DSM 23256</name>
    <dbReference type="NCBI Taxonomy" id="1123285"/>
    <lineage>
        <taxon>Bacteria</taxon>
        <taxon>Bacillati</taxon>
        <taxon>Bacillota</taxon>
        <taxon>Negativicutes</taxon>
        <taxon>Selenomonadales</taxon>
        <taxon>Sporomusaceae</taxon>
        <taxon>Sporolituus</taxon>
    </lineage>
</organism>
<dbReference type="Pfam" id="PF02817">
    <property type="entry name" value="E3_binding"/>
    <property type="match status" value="1"/>
</dbReference>
<keyword evidence="9" id="KW-0670">Pyruvate</keyword>
<dbReference type="InterPro" id="IPR050743">
    <property type="entry name" value="2-oxoacid_DH_E2_comp"/>
</dbReference>
<evidence type="ECO:0000259" key="8">
    <source>
        <dbReference type="PROSITE" id="PS51826"/>
    </source>
</evidence>
<dbReference type="SUPFAM" id="SSF47005">
    <property type="entry name" value="Peripheral subunit-binding domain of 2-oxo acid dehydrogenase complex"/>
    <property type="match status" value="1"/>
</dbReference>
<dbReference type="SUPFAM" id="SSF52777">
    <property type="entry name" value="CoA-dependent acyltransferases"/>
    <property type="match status" value="1"/>
</dbReference>
<feature type="domain" description="Lipoyl-binding" evidence="7">
    <location>
        <begin position="2"/>
        <end position="77"/>
    </location>
</feature>
<feature type="domain" description="Peripheral subunit-binding (PSBD)" evidence="8">
    <location>
        <begin position="163"/>
        <end position="197"/>
    </location>
</feature>
<comment type="cofactor">
    <cofactor evidence="1 6">
        <name>(R)-lipoate</name>
        <dbReference type="ChEBI" id="CHEBI:83088"/>
    </cofactor>
</comment>
<dbReference type="InterPro" id="IPR011053">
    <property type="entry name" value="Single_hybrid_motif"/>
</dbReference>
<dbReference type="PANTHER" id="PTHR43178">
    <property type="entry name" value="DIHYDROLIPOAMIDE ACETYLTRANSFERASE COMPONENT OF PYRUVATE DEHYDROGENASE COMPLEX"/>
    <property type="match status" value="1"/>
</dbReference>
<dbReference type="FunFam" id="3.30.559.10:FF:000007">
    <property type="entry name" value="Dihydrolipoamide acetyltransferase component of pyruvate dehydrogenase complex"/>
    <property type="match status" value="1"/>
</dbReference>
<keyword evidence="5 6" id="KW-0012">Acyltransferase</keyword>
<keyword evidence="4 6" id="KW-0450">Lipoyl</keyword>
<feature type="domain" description="Peripheral subunit-binding (PSBD)" evidence="8">
    <location>
        <begin position="118"/>
        <end position="155"/>
    </location>
</feature>
<dbReference type="GO" id="GO:0016407">
    <property type="term" value="F:acetyltransferase activity"/>
    <property type="evidence" value="ECO:0007669"/>
    <property type="project" value="TreeGrafter"/>
</dbReference>
<dbReference type="InterPro" id="IPR001078">
    <property type="entry name" value="2-oxoacid_DH_actylTfrase"/>
</dbReference>
<evidence type="ECO:0000313" key="9">
    <source>
        <dbReference type="EMBL" id="SDF45339.1"/>
    </source>
</evidence>
<dbReference type="STRING" id="1123285.SAMN05660235_01647"/>
<protein>
    <recommendedName>
        <fullName evidence="6">Dihydrolipoamide acetyltransferase component of pyruvate dehydrogenase complex</fullName>
        <ecNumber evidence="6">2.3.1.-</ecNumber>
    </recommendedName>
</protein>
<dbReference type="PROSITE" id="PS00189">
    <property type="entry name" value="LIPOYL"/>
    <property type="match status" value="1"/>
</dbReference>
<comment type="similarity">
    <text evidence="2 6">Belongs to the 2-oxoacid dehydrogenase family.</text>
</comment>
<dbReference type="Pfam" id="PF00364">
    <property type="entry name" value="Biotin_lipoyl"/>
    <property type="match status" value="1"/>
</dbReference>
<dbReference type="InterPro" id="IPR004167">
    <property type="entry name" value="PSBD"/>
</dbReference>
<evidence type="ECO:0000256" key="1">
    <source>
        <dbReference type="ARBA" id="ARBA00001938"/>
    </source>
</evidence>
<dbReference type="OrthoDB" id="9805770at2"/>
<dbReference type="RefSeq" id="WP_093689836.1">
    <property type="nucleotide sequence ID" value="NZ_FNBU01000011.1"/>
</dbReference>